<protein>
    <recommendedName>
        <fullName evidence="3">Reverse transcriptase domain-containing protein</fullName>
    </recommendedName>
</protein>
<evidence type="ECO:0000313" key="1">
    <source>
        <dbReference type="EMBL" id="JAS42152.1"/>
    </source>
</evidence>
<evidence type="ECO:0008006" key="3">
    <source>
        <dbReference type="Google" id="ProtNLM"/>
    </source>
</evidence>
<proteinExistence type="predicted"/>
<evidence type="ECO:0000313" key="2">
    <source>
        <dbReference type="EMBL" id="JAS55261.1"/>
    </source>
</evidence>
<dbReference type="EMBL" id="GECZ01027617">
    <property type="protein sequence ID" value="JAS42152.1"/>
    <property type="molecule type" value="Transcribed_RNA"/>
</dbReference>
<gene>
    <name evidence="1" type="ORF">g.29881</name>
    <name evidence="2" type="ORF">g.29882</name>
</gene>
<accession>A0A1B6EW32</accession>
<name>A0A1B6EW32_9HEMI</name>
<organism evidence="1">
    <name type="scientific">Cuerna arida</name>
    <dbReference type="NCBI Taxonomy" id="1464854"/>
    <lineage>
        <taxon>Eukaryota</taxon>
        <taxon>Metazoa</taxon>
        <taxon>Ecdysozoa</taxon>
        <taxon>Arthropoda</taxon>
        <taxon>Hexapoda</taxon>
        <taxon>Insecta</taxon>
        <taxon>Pterygota</taxon>
        <taxon>Neoptera</taxon>
        <taxon>Paraneoptera</taxon>
        <taxon>Hemiptera</taxon>
        <taxon>Auchenorrhyncha</taxon>
        <taxon>Membracoidea</taxon>
        <taxon>Cicadellidae</taxon>
        <taxon>Cicadellinae</taxon>
        <taxon>Proconiini</taxon>
        <taxon>Cuerna</taxon>
    </lineage>
</organism>
<reference evidence="1" key="1">
    <citation type="submission" date="2015-11" db="EMBL/GenBank/DDBJ databases">
        <title>De novo transcriptome assembly of four potential Pierce s Disease insect vectors from Arizona vineyards.</title>
        <authorList>
            <person name="Tassone E.E."/>
        </authorList>
    </citation>
    <scope>NUCLEOTIDE SEQUENCE</scope>
</reference>
<dbReference type="EMBL" id="GECZ01014508">
    <property type="protein sequence ID" value="JAS55261.1"/>
    <property type="molecule type" value="Transcribed_RNA"/>
</dbReference>
<sequence>MGQHLSGLGPISLTGGSYLMSSTLSREHLAWSHQSCYLYQEEFPGLGVGSVQFVLFSADLPIHIDTYSHTIMFADGSVFLTSNKELKRLEINNFISISKAMEYCANNDMVFNESKLNRHSLASSRMTSPVLHVFKLLSQLNILE</sequence>
<dbReference type="AlphaFoldDB" id="A0A1B6EW32"/>